<gene>
    <name evidence="1" type="ORF">VC83_08309</name>
</gene>
<accession>A0A177A3E0</accession>
<dbReference type="OrthoDB" id="3439976at2759"/>
<protein>
    <submittedName>
        <fullName evidence="1">Uncharacterized protein</fullName>
    </submittedName>
</protein>
<name>A0A177A3E0_9PEZI</name>
<organism evidence="1">
    <name type="scientific">Pseudogymnoascus destructans</name>
    <dbReference type="NCBI Taxonomy" id="655981"/>
    <lineage>
        <taxon>Eukaryota</taxon>
        <taxon>Fungi</taxon>
        <taxon>Dikarya</taxon>
        <taxon>Ascomycota</taxon>
        <taxon>Pezizomycotina</taxon>
        <taxon>Leotiomycetes</taxon>
        <taxon>Thelebolales</taxon>
        <taxon>Thelebolaceae</taxon>
        <taxon>Pseudogymnoascus</taxon>
    </lineage>
</organism>
<dbReference type="EMBL" id="KV441409">
    <property type="protein sequence ID" value="OAF55454.1"/>
    <property type="molecule type" value="Genomic_DNA"/>
</dbReference>
<dbReference type="Proteomes" id="UP000077154">
    <property type="component" value="Unassembled WGS sequence"/>
</dbReference>
<proteinExistence type="predicted"/>
<dbReference type="GeneID" id="36291351"/>
<dbReference type="RefSeq" id="XP_024320754.1">
    <property type="nucleotide sequence ID" value="XM_024471864.1"/>
</dbReference>
<evidence type="ECO:0000313" key="1">
    <source>
        <dbReference type="EMBL" id="OAF55454.1"/>
    </source>
</evidence>
<reference evidence="1" key="1">
    <citation type="submission" date="2016-03" db="EMBL/GenBank/DDBJ databases">
        <title>Updated assembly of Pseudogymnoascus destructans, the fungus causing white-nose syndrome of bats.</title>
        <authorList>
            <person name="Palmer J.M."/>
            <person name="Drees K.P."/>
            <person name="Foster J.T."/>
            <person name="Lindner D.L."/>
        </authorList>
    </citation>
    <scope>NUCLEOTIDE SEQUENCE [LARGE SCALE GENOMIC DNA]</scope>
    <source>
        <strain evidence="1">20631-21</strain>
    </source>
</reference>
<dbReference type="AlphaFoldDB" id="A0A177A3E0"/>
<sequence>MSSPATAKSYEERRAEVIAATAHTIELAQNADRQLTTLHSAAALGIIFILHTTQKIKDSFQPAMLFTLKMVIMAGAARASPIDETPNTEATSIVPTGVIDIDISGGSDMGEISVRSGCSQGTCPDNKAPFDFMERFWQDES</sequence>